<dbReference type="SFLD" id="SFLDS00003">
    <property type="entry name" value="Haloacid_Dehalogenase"/>
    <property type="match status" value="1"/>
</dbReference>
<dbReference type="InterPro" id="IPR023198">
    <property type="entry name" value="PGP-like_dom2"/>
</dbReference>
<sequence>MNLYFFDLDKTLYAYDFRRRLPALATMLGTSQYHLARSWWADGFEARAEAGEWNSADLYLDHFAEVTGTRRLALEEWADARRAAMTRIDGSVAALRRAAELGTVSLLSNNPAATAAALPLLIPDVLEILDGNVLVSCDLGARKPGAEVYRRALDRFGAEASDAFLADDSAANVDGARGVGMAGHRLVAVDGQFQTDALLAAIEGFAAR</sequence>
<gene>
    <name evidence="1" type="ORF">Q5716_04635</name>
</gene>
<evidence type="ECO:0000313" key="1">
    <source>
        <dbReference type="EMBL" id="MDO7881509.1"/>
    </source>
</evidence>
<dbReference type="Pfam" id="PF00702">
    <property type="entry name" value="Hydrolase"/>
    <property type="match status" value="1"/>
</dbReference>
<dbReference type="Proteomes" id="UP001241072">
    <property type="component" value="Unassembled WGS sequence"/>
</dbReference>
<dbReference type="Gene3D" id="1.10.150.240">
    <property type="entry name" value="Putative phosphatase, domain 2"/>
    <property type="match status" value="1"/>
</dbReference>
<dbReference type="InterPro" id="IPR023214">
    <property type="entry name" value="HAD_sf"/>
</dbReference>
<keyword evidence="2" id="KW-1185">Reference proteome</keyword>
<dbReference type="InterPro" id="IPR036412">
    <property type="entry name" value="HAD-like_sf"/>
</dbReference>
<name>A0ABT9BKF9_9MICO</name>
<dbReference type="GO" id="GO:0016787">
    <property type="term" value="F:hydrolase activity"/>
    <property type="evidence" value="ECO:0007669"/>
    <property type="project" value="UniProtKB-KW"/>
</dbReference>
<reference evidence="1 2" key="1">
    <citation type="submission" date="2023-07" db="EMBL/GenBank/DDBJ databases">
        <title>Protaetiibacter sp. nov WY-16 isolated from soil.</title>
        <authorList>
            <person name="Liu B."/>
            <person name="Wan Y."/>
        </authorList>
    </citation>
    <scope>NUCLEOTIDE SEQUENCE [LARGE SCALE GENOMIC DNA]</scope>
    <source>
        <strain evidence="1 2">WY-16</strain>
    </source>
</reference>
<dbReference type="InterPro" id="IPR006439">
    <property type="entry name" value="HAD-SF_hydro_IA"/>
</dbReference>
<dbReference type="NCBIfam" id="TIGR01509">
    <property type="entry name" value="HAD-SF-IA-v3"/>
    <property type="match status" value="1"/>
</dbReference>
<dbReference type="SFLD" id="SFLDG01129">
    <property type="entry name" value="C1.5:_HAD__Beta-PGM__Phosphata"/>
    <property type="match status" value="1"/>
</dbReference>
<proteinExistence type="predicted"/>
<evidence type="ECO:0000313" key="2">
    <source>
        <dbReference type="Proteomes" id="UP001241072"/>
    </source>
</evidence>
<keyword evidence="1" id="KW-0378">Hydrolase</keyword>
<dbReference type="RefSeq" id="WP_305001920.1">
    <property type="nucleotide sequence ID" value="NZ_JAUQUB010000001.1"/>
</dbReference>
<accession>A0ABT9BKF9</accession>
<protein>
    <submittedName>
        <fullName evidence="1">HAD-IA family hydrolase</fullName>
    </submittedName>
</protein>
<dbReference type="PANTHER" id="PTHR43611:SF3">
    <property type="entry name" value="FLAVIN MONONUCLEOTIDE HYDROLASE 1, CHLOROPLATIC"/>
    <property type="match status" value="1"/>
</dbReference>
<organism evidence="1 2">
    <name type="scientific">Antiquaquibacter soli</name>
    <dbReference type="NCBI Taxonomy" id="3064523"/>
    <lineage>
        <taxon>Bacteria</taxon>
        <taxon>Bacillati</taxon>
        <taxon>Actinomycetota</taxon>
        <taxon>Actinomycetes</taxon>
        <taxon>Micrococcales</taxon>
        <taxon>Microbacteriaceae</taxon>
        <taxon>Antiquaquibacter</taxon>
    </lineage>
</organism>
<dbReference type="PANTHER" id="PTHR43611">
    <property type="entry name" value="ALPHA-D-GLUCOSE 1-PHOSPHATE PHOSPHATASE"/>
    <property type="match status" value="1"/>
</dbReference>
<comment type="caution">
    <text evidence="1">The sequence shown here is derived from an EMBL/GenBank/DDBJ whole genome shotgun (WGS) entry which is preliminary data.</text>
</comment>
<dbReference type="Gene3D" id="3.40.50.1000">
    <property type="entry name" value="HAD superfamily/HAD-like"/>
    <property type="match status" value="1"/>
</dbReference>
<dbReference type="EMBL" id="JAUQUB010000001">
    <property type="protein sequence ID" value="MDO7881509.1"/>
    <property type="molecule type" value="Genomic_DNA"/>
</dbReference>
<dbReference type="SUPFAM" id="SSF56784">
    <property type="entry name" value="HAD-like"/>
    <property type="match status" value="1"/>
</dbReference>